<feature type="compositionally biased region" description="Basic and acidic residues" evidence="1">
    <location>
        <begin position="202"/>
        <end position="212"/>
    </location>
</feature>
<feature type="compositionally biased region" description="Polar residues" evidence="1">
    <location>
        <begin position="213"/>
        <end position="228"/>
    </location>
</feature>
<dbReference type="Proteomes" id="UP001159363">
    <property type="component" value="Chromosome 5"/>
</dbReference>
<protein>
    <submittedName>
        <fullName evidence="2">Uncharacterized protein</fullName>
    </submittedName>
</protein>
<sequence length="763" mass="83978">MWKDAGSCLTVAYIGASFRRPCPRSLAGGGGSCRRPRPVVAAINKNTCPARLTASTGRANKARRSGLIGLPSAVFSLAWLDKNSICPSVGRPARRFCYLPPLRQTACLITPLNIKPRREQNSDNSLRKSQVQKPLHQLAIGCQCVCEQRADIGQRHPGRVSLSHQAIIGRRTQRWGCPIVDNRPPEPASKTTVMVGTFQKTMDESFDGDKSKSVSPSAGNGSDSCSSENIRERTKRVAALHVEDRRVEMRPTISGRYIGLLPSRQRALRLEALRLVPLFSLESVLDHSHSLDCIPPHILITGALPGNCDTQAGMLSPLPPFSILFLFHAPPTRTLSARRVLSVEVVRREAYTCQLSSFLLGRVCDLGVLFLISCRKPHAPCSGREGCWKQSDTPCAGQCKATPEVTRPFVKGVAHPSTSFGEKSINPRWRVGIRFKPLQCVECVLCDQGAATTRLPPRRSGVDFQRGHSLIFACGNRTRRFLWPAGFLGVFSFPSTFHSGVAPYSPLFANIGSQDLEVKSRPDLSTPYSTVRSRRRLEFLPPPPSKMLYPFWLITVARDTSDGRRAGRKGGRVTSQARVLFAGDAARSHVTVPTAAPGNTIRRSQRADILVGVDAPLPRRVCGPRASHHPLTRSRAAALARLPARARKDNSSCEPLAGRCLGNPMRNFVVRFATLLNCRRFGESSAINCIQIREAETGMEWTVACCKELSGHSRSMISENCWKPKSGWSDREPNPGLLPNLSSNFKWLRSEVKSFERLFSASS</sequence>
<keyword evidence="3" id="KW-1185">Reference proteome</keyword>
<name>A0ABQ9HCH5_9NEOP</name>
<evidence type="ECO:0000256" key="1">
    <source>
        <dbReference type="SAM" id="MobiDB-lite"/>
    </source>
</evidence>
<comment type="caution">
    <text evidence="2">The sequence shown here is derived from an EMBL/GenBank/DDBJ whole genome shotgun (WGS) entry which is preliminary data.</text>
</comment>
<accession>A0ABQ9HCH5</accession>
<evidence type="ECO:0000313" key="3">
    <source>
        <dbReference type="Proteomes" id="UP001159363"/>
    </source>
</evidence>
<feature type="region of interest" description="Disordered" evidence="1">
    <location>
        <begin position="202"/>
        <end position="232"/>
    </location>
</feature>
<organism evidence="2 3">
    <name type="scientific">Dryococelus australis</name>
    <dbReference type="NCBI Taxonomy" id="614101"/>
    <lineage>
        <taxon>Eukaryota</taxon>
        <taxon>Metazoa</taxon>
        <taxon>Ecdysozoa</taxon>
        <taxon>Arthropoda</taxon>
        <taxon>Hexapoda</taxon>
        <taxon>Insecta</taxon>
        <taxon>Pterygota</taxon>
        <taxon>Neoptera</taxon>
        <taxon>Polyneoptera</taxon>
        <taxon>Phasmatodea</taxon>
        <taxon>Verophasmatodea</taxon>
        <taxon>Anareolatae</taxon>
        <taxon>Phasmatidae</taxon>
        <taxon>Eurycanthinae</taxon>
        <taxon>Dryococelus</taxon>
    </lineage>
</organism>
<proteinExistence type="predicted"/>
<dbReference type="EMBL" id="JARBHB010000006">
    <property type="protein sequence ID" value="KAJ8882027.1"/>
    <property type="molecule type" value="Genomic_DNA"/>
</dbReference>
<reference evidence="2 3" key="1">
    <citation type="submission" date="2023-02" db="EMBL/GenBank/DDBJ databases">
        <title>LHISI_Scaffold_Assembly.</title>
        <authorList>
            <person name="Stuart O.P."/>
            <person name="Cleave R."/>
            <person name="Magrath M.J.L."/>
            <person name="Mikheyev A.S."/>
        </authorList>
    </citation>
    <scope>NUCLEOTIDE SEQUENCE [LARGE SCALE GENOMIC DNA]</scope>
    <source>
        <strain evidence="2">Daus_M_001</strain>
        <tissue evidence="2">Leg muscle</tissue>
    </source>
</reference>
<evidence type="ECO:0000313" key="2">
    <source>
        <dbReference type="EMBL" id="KAJ8882027.1"/>
    </source>
</evidence>
<gene>
    <name evidence="2" type="ORF">PR048_018515</name>
</gene>